<keyword evidence="2" id="KW-1185">Reference proteome</keyword>
<organism evidence="1 2">
    <name type="scientific">Psophocarpus tetragonolobus</name>
    <name type="common">Winged bean</name>
    <name type="synonym">Dolichos tetragonolobus</name>
    <dbReference type="NCBI Taxonomy" id="3891"/>
    <lineage>
        <taxon>Eukaryota</taxon>
        <taxon>Viridiplantae</taxon>
        <taxon>Streptophyta</taxon>
        <taxon>Embryophyta</taxon>
        <taxon>Tracheophyta</taxon>
        <taxon>Spermatophyta</taxon>
        <taxon>Magnoliopsida</taxon>
        <taxon>eudicotyledons</taxon>
        <taxon>Gunneridae</taxon>
        <taxon>Pentapetalae</taxon>
        <taxon>rosids</taxon>
        <taxon>fabids</taxon>
        <taxon>Fabales</taxon>
        <taxon>Fabaceae</taxon>
        <taxon>Papilionoideae</taxon>
        <taxon>50 kb inversion clade</taxon>
        <taxon>NPAAA clade</taxon>
        <taxon>indigoferoid/millettioid clade</taxon>
        <taxon>Phaseoleae</taxon>
        <taxon>Psophocarpus</taxon>
    </lineage>
</organism>
<evidence type="ECO:0000313" key="2">
    <source>
        <dbReference type="Proteomes" id="UP001386955"/>
    </source>
</evidence>
<reference evidence="1 2" key="1">
    <citation type="submission" date="2024-01" db="EMBL/GenBank/DDBJ databases">
        <title>The genomes of 5 underutilized Papilionoideae crops provide insights into root nodulation and disease resistanc.</title>
        <authorList>
            <person name="Jiang F."/>
        </authorList>
    </citation>
    <scope>NUCLEOTIDE SEQUENCE [LARGE SCALE GENOMIC DNA]</scope>
    <source>
        <strain evidence="1">DUOXIRENSHENG_FW03</strain>
        <tissue evidence="1">Leaves</tissue>
    </source>
</reference>
<protein>
    <submittedName>
        <fullName evidence="1">Uncharacterized protein</fullName>
    </submittedName>
</protein>
<dbReference type="Proteomes" id="UP001386955">
    <property type="component" value="Unassembled WGS sequence"/>
</dbReference>
<accession>A0AAN9XIH1</accession>
<proteinExistence type="predicted"/>
<evidence type="ECO:0000313" key="1">
    <source>
        <dbReference type="EMBL" id="KAK7393276.1"/>
    </source>
</evidence>
<dbReference type="EMBL" id="JAYMYS010000005">
    <property type="protein sequence ID" value="KAK7393276.1"/>
    <property type="molecule type" value="Genomic_DNA"/>
</dbReference>
<dbReference type="AlphaFoldDB" id="A0AAN9XIH1"/>
<comment type="caution">
    <text evidence="1">The sequence shown here is derived from an EMBL/GenBank/DDBJ whole genome shotgun (WGS) entry which is preliminary data.</text>
</comment>
<name>A0AAN9XIH1_PSOTE</name>
<gene>
    <name evidence="1" type="ORF">VNO78_21827</name>
</gene>
<sequence>MGKEGRTIVEMLEGEGRATVKVEGTKGGERIEKDVRDERVERDVRTKGMGRNLAFINPAKAEHPTIARPS</sequence>